<keyword evidence="2" id="KW-1133">Transmembrane helix</keyword>
<reference evidence="3" key="1">
    <citation type="submission" date="2020-10" db="EMBL/GenBank/DDBJ databases">
        <authorList>
            <person name="Kusch S."/>
        </authorList>
    </citation>
    <scope>NUCLEOTIDE SEQUENCE</scope>
    <source>
        <strain evidence="3">SwB9</strain>
    </source>
</reference>
<feature type="transmembrane region" description="Helical" evidence="2">
    <location>
        <begin position="230"/>
        <end position="251"/>
    </location>
</feature>
<dbReference type="PANTHER" id="PTHR36840:SF1">
    <property type="entry name" value="BLL5714 PROTEIN"/>
    <property type="match status" value="1"/>
</dbReference>
<evidence type="ECO:0000256" key="2">
    <source>
        <dbReference type="SAM" id="Phobius"/>
    </source>
</evidence>
<feature type="compositionally biased region" description="Low complexity" evidence="1">
    <location>
        <begin position="671"/>
        <end position="682"/>
    </location>
</feature>
<accession>A0A8H2VS05</accession>
<organism evidence="3 4">
    <name type="scientific">Sclerotinia trifoliorum</name>
    <dbReference type="NCBI Taxonomy" id="28548"/>
    <lineage>
        <taxon>Eukaryota</taxon>
        <taxon>Fungi</taxon>
        <taxon>Dikarya</taxon>
        <taxon>Ascomycota</taxon>
        <taxon>Pezizomycotina</taxon>
        <taxon>Leotiomycetes</taxon>
        <taxon>Helotiales</taxon>
        <taxon>Sclerotiniaceae</taxon>
        <taxon>Sclerotinia</taxon>
    </lineage>
</organism>
<feature type="transmembrane region" description="Helical" evidence="2">
    <location>
        <begin position="426"/>
        <end position="445"/>
    </location>
</feature>
<dbReference type="EMBL" id="CAJHIA010000010">
    <property type="protein sequence ID" value="CAD6443638.1"/>
    <property type="molecule type" value="Genomic_DNA"/>
</dbReference>
<feature type="transmembrane region" description="Helical" evidence="2">
    <location>
        <begin position="592"/>
        <end position="612"/>
    </location>
</feature>
<dbReference type="Pfam" id="PF06772">
    <property type="entry name" value="LtrA"/>
    <property type="match status" value="1"/>
</dbReference>
<protein>
    <submittedName>
        <fullName evidence="3">0cd8705a-50cb-4b60-9131-2a4f2448f40b</fullName>
    </submittedName>
</protein>
<feature type="transmembrane region" description="Helical" evidence="2">
    <location>
        <begin position="569"/>
        <end position="586"/>
    </location>
</feature>
<comment type="caution">
    <text evidence="3">The sequence shown here is derived from an EMBL/GenBank/DDBJ whole genome shotgun (WGS) entry which is preliminary data.</text>
</comment>
<dbReference type="AlphaFoldDB" id="A0A8H2VS05"/>
<name>A0A8H2VS05_9HELO</name>
<feature type="transmembrane region" description="Helical" evidence="2">
    <location>
        <begin position="289"/>
        <end position="312"/>
    </location>
</feature>
<feature type="transmembrane region" description="Helical" evidence="2">
    <location>
        <begin position="401"/>
        <end position="420"/>
    </location>
</feature>
<feature type="transmembrane region" description="Helical" evidence="2">
    <location>
        <begin position="263"/>
        <end position="283"/>
    </location>
</feature>
<feature type="transmembrane region" description="Helical" evidence="2">
    <location>
        <begin position="345"/>
        <end position="366"/>
    </location>
</feature>
<feature type="region of interest" description="Disordered" evidence="1">
    <location>
        <begin position="671"/>
        <end position="691"/>
    </location>
</feature>
<feature type="transmembrane region" description="Helical" evidence="2">
    <location>
        <begin position="466"/>
        <end position="486"/>
    </location>
</feature>
<keyword evidence="2" id="KW-0472">Membrane</keyword>
<feature type="transmembrane region" description="Helical" evidence="2">
    <location>
        <begin position="319"/>
        <end position="339"/>
    </location>
</feature>
<evidence type="ECO:0000256" key="1">
    <source>
        <dbReference type="SAM" id="MobiDB-lite"/>
    </source>
</evidence>
<keyword evidence="4" id="KW-1185">Reference proteome</keyword>
<feature type="region of interest" description="Disordered" evidence="1">
    <location>
        <begin position="1"/>
        <end position="21"/>
    </location>
</feature>
<feature type="transmembrane region" description="Helical" evidence="2">
    <location>
        <begin position="519"/>
        <end position="537"/>
    </location>
</feature>
<dbReference type="PANTHER" id="PTHR36840">
    <property type="entry name" value="BLL5714 PROTEIN"/>
    <property type="match status" value="1"/>
</dbReference>
<gene>
    <name evidence="3" type="ORF">SCLTRI_LOCUS3430</name>
</gene>
<keyword evidence="2" id="KW-0812">Transmembrane</keyword>
<evidence type="ECO:0000313" key="3">
    <source>
        <dbReference type="EMBL" id="CAD6443638.1"/>
    </source>
</evidence>
<evidence type="ECO:0000313" key="4">
    <source>
        <dbReference type="Proteomes" id="UP000624404"/>
    </source>
</evidence>
<feature type="compositionally biased region" description="Low complexity" evidence="1">
    <location>
        <begin position="1"/>
        <end position="13"/>
    </location>
</feature>
<dbReference type="OrthoDB" id="191995at2759"/>
<proteinExistence type="predicted"/>
<sequence>MSTTPTSLGPSTPHGHHHKGQRLRNFMLPNGRKIHIAPSPEEADLLRRRLSTIEKDQPFDLVIHGSAEHLDALRAAHDHHESKRQALKDKHGDAYDEIENVKWELDVLVSELHMLTDHAVALDANFSKYGYSAHLRTYDDGAGQRSEAGSLYHGPDDHEKRDWTAEKRKGRIMKLYKKPTVRQYFHRGLLWRASGSTEVASFELFVDLLYVGILAINGDHAAENPTGYELLRFVITFIMSWKIWSDITLIVSWFETDDIAQRITILFIMTCLLGLTTNMLKAFENTYTMLIAFYLTARLFMGSYYLFLAWVIPMVRGMLVAQAIIILIPSALWIGSIYVDLPQRFAIIAMAIFTDLTGSVGIFAIIRGTRHISTRLASWTDRVFEFYPATNIEHKTERTNAFVTLVFGYSVVAIIYQSAASFGLNAFFGKAVLGLIQAFAFNWIYFDLDGTDLYAHAIRRGATSSVIWGLAHLPFVMSYVLGGAALSRLVVARDGEDASLESLTEAYQMKSETEISDGLRWFYCAGFGIALFCMGLISGTHIHKKATQSLSSSSSSSERQIRLSKRYRLLNRFLTSTILICLPLIPRQKLNSLHLISIVTGLVLWVLVLELWGCSCPDETFFGDRGEKRCVYTCRAKDVDGVNVLRSGLEGLEGLKGGRRGDMLRIGSRSVSVGVSESGSESESGRGKRGL</sequence>
<dbReference type="InterPro" id="IPR010640">
    <property type="entry name" value="Low_temperature_requirement_A"/>
</dbReference>
<dbReference type="Proteomes" id="UP000624404">
    <property type="component" value="Unassembled WGS sequence"/>
</dbReference>